<evidence type="ECO:0000259" key="3">
    <source>
        <dbReference type="PROSITE" id="PS51061"/>
    </source>
</evidence>
<dbReference type="InterPro" id="IPR001374">
    <property type="entry name" value="R3H_dom"/>
</dbReference>
<keyword evidence="1" id="KW-0597">Phosphoprotein</keyword>
<dbReference type="Proteomes" id="UP000228380">
    <property type="component" value="Unplaced"/>
</dbReference>
<gene>
    <name evidence="5" type="primary">LOC103696367</name>
</gene>
<dbReference type="KEGG" id="pda:103696367"/>
<dbReference type="InterPro" id="IPR024771">
    <property type="entry name" value="SUZ"/>
</dbReference>
<dbReference type="PANTHER" id="PTHR15672">
    <property type="entry name" value="CAMP-REGULATED PHOSPHOPROTEIN 21 RELATED R3H DOMAIN CONTAINING PROTEIN"/>
    <property type="match status" value="1"/>
</dbReference>
<evidence type="ECO:0000256" key="1">
    <source>
        <dbReference type="ARBA" id="ARBA00022553"/>
    </source>
</evidence>
<dbReference type="Pfam" id="PF12752">
    <property type="entry name" value="SUZ"/>
    <property type="match status" value="1"/>
</dbReference>
<dbReference type="RefSeq" id="XP_008776184.2">
    <property type="nucleotide sequence ID" value="XM_008777962.4"/>
</dbReference>
<reference evidence="5" key="1">
    <citation type="submission" date="2025-08" db="UniProtKB">
        <authorList>
            <consortium name="RefSeq"/>
        </authorList>
    </citation>
    <scope>IDENTIFICATION</scope>
    <source>
        <tissue evidence="5">Young leaves</tissue>
    </source>
</reference>
<feature type="region of interest" description="Disordered" evidence="2">
    <location>
        <begin position="185"/>
        <end position="218"/>
    </location>
</feature>
<feature type="domain" description="R3H" evidence="3">
    <location>
        <begin position="23"/>
        <end position="88"/>
    </location>
</feature>
<dbReference type="PROSITE" id="PS51061">
    <property type="entry name" value="R3H"/>
    <property type="match status" value="1"/>
</dbReference>
<organism evidence="4 5">
    <name type="scientific">Phoenix dactylifera</name>
    <name type="common">Date palm</name>
    <dbReference type="NCBI Taxonomy" id="42345"/>
    <lineage>
        <taxon>Eukaryota</taxon>
        <taxon>Viridiplantae</taxon>
        <taxon>Streptophyta</taxon>
        <taxon>Embryophyta</taxon>
        <taxon>Tracheophyta</taxon>
        <taxon>Spermatophyta</taxon>
        <taxon>Magnoliopsida</taxon>
        <taxon>Liliopsida</taxon>
        <taxon>Arecaceae</taxon>
        <taxon>Coryphoideae</taxon>
        <taxon>Phoeniceae</taxon>
        <taxon>Phoenix</taxon>
    </lineage>
</organism>
<proteinExistence type="predicted"/>
<dbReference type="SMART" id="SM00393">
    <property type="entry name" value="R3H"/>
    <property type="match status" value="1"/>
</dbReference>
<dbReference type="PANTHER" id="PTHR15672:SF25">
    <property type="entry name" value="OS01G0100600 PROTEIN"/>
    <property type="match status" value="1"/>
</dbReference>
<dbReference type="Pfam" id="PF01424">
    <property type="entry name" value="R3H"/>
    <property type="match status" value="1"/>
</dbReference>
<protein>
    <submittedName>
        <fullName evidence="5">Uncharacterized protein LOC103696367</fullName>
    </submittedName>
</protein>
<evidence type="ECO:0000313" key="4">
    <source>
        <dbReference type="Proteomes" id="UP000228380"/>
    </source>
</evidence>
<accession>A0A8B7BGF1</accession>
<dbReference type="GeneID" id="103696367"/>
<dbReference type="InterPro" id="IPR036867">
    <property type="entry name" value="R3H_dom_sf"/>
</dbReference>
<feature type="compositionally biased region" description="Polar residues" evidence="2">
    <location>
        <begin position="186"/>
        <end position="198"/>
    </location>
</feature>
<name>A0A8B7BGF1_PHODC</name>
<dbReference type="InterPro" id="IPR051937">
    <property type="entry name" value="R3H_domain_containing"/>
</dbReference>
<dbReference type="CDD" id="cd02642">
    <property type="entry name" value="R3H_encore_like"/>
    <property type="match status" value="1"/>
</dbReference>
<evidence type="ECO:0000256" key="2">
    <source>
        <dbReference type="SAM" id="MobiDB-lite"/>
    </source>
</evidence>
<sequence length="335" mass="36937">MAMTQFAMVEELASLIKDNLYSKHLVLSTEEALVNFLQDDTSPDGVLELQPTSPYNRLLLHRLADIYGFAHESVGEGEDRHLVLERCPDTAIPSILVSDILWQYDEYQSPASSHHILKRKETPASKLMQISLPSTPLEEREAAYQAARERIFSLNDCDEKDVLAPRSRKVPMVARRMIAHALGQKICSTPSNQKTSAQEFEENESTEGPTNDEGNEDQLDSTLEYSKEATAFPNSKLGTSGRKIYDKPATKSGNYNSITSIEMKGHDKAVSSGSTNRNSVANTSNGRVADIGNLEKEQIGAAKRIFAHALGIPSSKGNNSLTVKSKANGPFRRDI</sequence>
<dbReference type="AlphaFoldDB" id="A0A8B7BGF1"/>
<keyword evidence="4" id="KW-1185">Reference proteome</keyword>
<dbReference type="SUPFAM" id="SSF82708">
    <property type="entry name" value="R3H domain"/>
    <property type="match status" value="1"/>
</dbReference>
<dbReference type="Gene3D" id="3.30.1370.50">
    <property type="entry name" value="R3H-like domain"/>
    <property type="match status" value="1"/>
</dbReference>
<dbReference type="OrthoDB" id="278430at2759"/>
<evidence type="ECO:0000313" key="5">
    <source>
        <dbReference type="RefSeq" id="XP_008776184.2"/>
    </source>
</evidence>
<dbReference type="GO" id="GO:0003676">
    <property type="term" value="F:nucleic acid binding"/>
    <property type="evidence" value="ECO:0007669"/>
    <property type="project" value="UniProtKB-UniRule"/>
</dbReference>